<feature type="compositionally biased region" description="Basic and acidic residues" evidence="1">
    <location>
        <begin position="170"/>
        <end position="208"/>
    </location>
</feature>
<evidence type="ECO:0000259" key="3">
    <source>
        <dbReference type="Pfam" id="PF23275"/>
    </source>
</evidence>
<feature type="domain" description="ESX-1 secretion-associated protein EspA/EspE-like" evidence="2">
    <location>
        <begin position="22"/>
        <end position="102"/>
    </location>
</feature>
<accession>A0A7I7S418</accession>
<protein>
    <recommendedName>
        <fullName evidence="6">ESX-1 secretion-associated protein EspA/EspE-like domain-containing protein</fullName>
    </recommendedName>
</protein>
<gene>
    <name evidence="4" type="ORF">MARA_46580</name>
</gene>
<dbReference type="KEGG" id="marz:MARA_46580"/>
<dbReference type="InterPro" id="IPR043796">
    <property type="entry name" value="ESX-1_EspA/EspE-like"/>
</dbReference>
<feature type="domain" description="TPR repeat" evidence="3">
    <location>
        <begin position="229"/>
        <end position="430"/>
    </location>
</feature>
<dbReference type="Pfam" id="PF18879">
    <property type="entry name" value="EspA_EspE"/>
    <property type="match status" value="1"/>
</dbReference>
<dbReference type="AlphaFoldDB" id="A0A7I7S418"/>
<evidence type="ECO:0000259" key="2">
    <source>
        <dbReference type="Pfam" id="PF18879"/>
    </source>
</evidence>
<evidence type="ECO:0000256" key="1">
    <source>
        <dbReference type="SAM" id="MobiDB-lite"/>
    </source>
</evidence>
<dbReference type="InterPro" id="IPR057037">
    <property type="entry name" value="TPR_rep_actino"/>
</dbReference>
<dbReference type="EMBL" id="AP022593">
    <property type="protein sequence ID" value="BBY51190.1"/>
    <property type="molecule type" value="Genomic_DNA"/>
</dbReference>
<dbReference type="Pfam" id="PF23275">
    <property type="entry name" value="TPR_23"/>
    <property type="match status" value="1"/>
</dbReference>
<sequence>MLRVGVIDGFDATWSQARQTYGEGTPTTGEKFDQSSTLHNLKSTMDGAAPGSRWSGGASEAYGAANTEHQRVIGAIGDLDKQLGTQVTNAANLVNSGRNDLDSVKKWVHDAAATTQNNQAGERMKMTIVSKGLGQLTEVINNTDGQMQKVKGEIDKIKGEYEALGTGQKFAKEGQGEGEPKDEEKSEEEKKEEELGKRAEEDVRKALEDGDDEAAARIDGVFESMTAEQNSGAKPLSPEQNAYLSQMQTQMKGMSVADLKSAEERLGDHGKIVGDSWQLMTNDDIDFSDAETGQVAPDDQKFGNLPQSVQDAIKSPGLLGDQQVQDIAAIIKDGSPTYQTGTELDREMMRKADRMMDAPLWEKSNGQEGPGRPQYDVVLQDVFESAGRDHQIVHDHLLGTHGDDGNDFLHDVNQHAWNDKGAAAGSLFSWTENAQGTSEETIAAATAEKYGTYIGENDAKLLDLPGDKTLGQVNPELVQAYAHGLGNYIPDIADLSTADQTDRFDAPDSGNADMPIAKGIFSVISSDAEASDWFNGKANAAGLAAQNEYAAAVKNGVPDIENYNKHLLDAANLRGLVEVGTSNAAFAEGLNGHDAEVRAYERQKSSYEFGVKAAGNVADFIPGAGDFVSAGIDHVGSAMQEAWLGPAPGSAPDAPIISNMGYAGAAQMTLNPLLAAGVPVDIPAEYRVPVDPNRPELGDKIGTVAEIREFNGVKVPENVWETTLSNTVGNIVGKDNNPVGQIAQGYEDLVKNPNP</sequence>
<feature type="region of interest" description="Disordered" evidence="1">
    <location>
        <begin position="165"/>
        <end position="212"/>
    </location>
</feature>
<evidence type="ECO:0000313" key="4">
    <source>
        <dbReference type="EMBL" id="BBY51190.1"/>
    </source>
</evidence>
<reference evidence="4 5" key="1">
    <citation type="journal article" date="2019" name="Emerg. Microbes Infect.">
        <title>Comprehensive subspecies identification of 175 nontuberculous mycobacteria species based on 7547 genomic profiles.</title>
        <authorList>
            <person name="Matsumoto Y."/>
            <person name="Kinjo T."/>
            <person name="Motooka D."/>
            <person name="Nabeya D."/>
            <person name="Jung N."/>
            <person name="Uechi K."/>
            <person name="Horii T."/>
            <person name="Iida T."/>
            <person name="Fujita J."/>
            <person name="Nakamura S."/>
        </authorList>
    </citation>
    <scope>NUCLEOTIDE SEQUENCE [LARGE SCALE GENOMIC DNA]</scope>
    <source>
        <strain evidence="4 5">JCM 18538</strain>
    </source>
</reference>
<dbReference type="Proteomes" id="UP000467428">
    <property type="component" value="Chromosome"/>
</dbReference>
<proteinExistence type="predicted"/>
<organism evidence="4 5">
    <name type="scientific">Mycolicibacterium arabiense</name>
    <dbReference type="NCBI Taxonomy" id="1286181"/>
    <lineage>
        <taxon>Bacteria</taxon>
        <taxon>Bacillati</taxon>
        <taxon>Actinomycetota</taxon>
        <taxon>Actinomycetes</taxon>
        <taxon>Mycobacteriales</taxon>
        <taxon>Mycobacteriaceae</taxon>
        <taxon>Mycolicibacterium</taxon>
    </lineage>
</organism>
<geneLocation type="plasmid" evidence="5">
    <name>pjcm18538 dna</name>
</geneLocation>
<evidence type="ECO:0008006" key="6">
    <source>
        <dbReference type="Google" id="ProtNLM"/>
    </source>
</evidence>
<keyword evidence="5" id="KW-1185">Reference proteome</keyword>
<evidence type="ECO:0000313" key="5">
    <source>
        <dbReference type="Proteomes" id="UP000467428"/>
    </source>
</evidence>
<name>A0A7I7S418_9MYCO</name>